<dbReference type="Gene3D" id="3.90.25.10">
    <property type="entry name" value="UDP-galactose 4-epimerase, domain 1"/>
    <property type="match status" value="1"/>
</dbReference>
<evidence type="ECO:0000313" key="9">
    <source>
        <dbReference type="Proteomes" id="UP000078070"/>
    </source>
</evidence>
<dbReference type="PANTHER" id="PTHR10491:SF4">
    <property type="entry name" value="METHIONINE ADENOSYLTRANSFERASE 2 SUBUNIT BETA"/>
    <property type="match status" value="1"/>
</dbReference>
<comment type="catalytic activity">
    <reaction evidence="5 6">
        <text>dTDP-beta-L-rhamnose + NADP(+) = dTDP-4-dehydro-beta-L-rhamnose + NADPH + H(+)</text>
        <dbReference type="Rhea" id="RHEA:21796"/>
        <dbReference type="ChEBI" id="CHEBI:15378"/>
        <dbReference type="ChEBI" id="CHEBI:57510"/>
        <dbReference type="ChEBI" id="CHEBI:57783"/>
        <dbReference type="ChEBI" id="CHEBI:58349"/>
        <dbReference type="ChEBI" id="CHEBI:62830"/>
        <dbReference type="EC" id="1.1.1.133"/>
    </reaction>
</comment>
<sequence>MRILLLGKNGQIGWELQRALAPLGELVALDRNGTNGLVGDLADFDGLRDSIRRVKPDVLVNAAAYTAVDRAETEQAQAMLINARAVQLMADEMRRTDSWLLHYSSDYVFDGSGKRPWLESDTAAPLNVYGHSKRAGEEAIAASGCRHLIFRTSWVYGLHGNNFIKTILRLAREREQLSLINDQIGAPTGADLLADVTAHALRSAQSNADLGGLYHLAAGGETSWYDYGCYLVDQARSQGATLAVRAITPIASQDYPVAAQRPLNSRLDTHKLQERFGLCLPDWQNGVSRLLQQMTGSNV</sequence>
<dbReference type="PANTHER" id="PTHR10491">
    <property type="entry name" value="DTDP-4-DEHYDRORHAMNOSE REDUCTASE"/>
    <property type="match status" value="1"/>
</dbReference>
<evidence type="ECO:0000259" key="7">
    <source>
        <dbReference type="Pfam" id="PF04321"/>
    </source>
</evidence>
<dbReference type="OrthoDB" id="9803892at2"/>
<protein>
    <recommendedName>
        <fullName evidence="4 6">dTDP-4-dehydrorhamnose reductase</fullName>
        <ecNumber evidence="3 6">1.1.1.133</ecNumber>
    </recommendedName>
</protein>
<comment type="similarity">
    <text evidence="2 6">Belongs to the dTDP-4-dehydrorhamnose reductase family.</text>
</comment>
<feature type="domain" description="RmlD-like substrate binding" evidence="7">
    <location>
        <begin position="1"/>
        <end position="294"/>
    </location>
</feature>
<reference evidence="8 9" key="2">
    <citation type="journal article" date="2018" name="Int. J. Syst. Evol. Microbiol.">
        <title>Marinobacterium aestuarii sp. nov., a benzene-degrading marine bacterium isolated from estuary sediment.</title>
        <authorList>
            <person name="Bae S.S."/>
            <person name="Jung J."/>
            <person name="Chung D."/>
            <person name="Baek K."/>
        </authorList>
    </citation>
    <scope>NUCLEOTIDE SEQUENCE [LARGE SCALE GENOMIC DNA]</scope>
    <source>
        <strain evidence="8 9">ST58-10</strain>
    </source>
</reference>
<comment type="pathway">
    <text evidence="1 6">Carbohydrate biosynthesis; dTDP-L-rhamnose biosynthesis.</text>
</comment>
<evidence type="ECO:0000256" key="4">
    <source>
        <dbReference type="ARBA" id="ARBA00017099"/>
    </source>
</evidence>
<dbReference type="Proteomes" id="UP000078070">
    <property type="component" value="Chromosome"/>
</dbReference>
<evidence type="ECO:0000256" key="1">
    <source>
        <dbReference type="ARBA" id="ARBA00004781"/>
    </source>
</evidence>
<keyword evidence="9" id="KW-1185">Reference proteome</keyword>
<evidence type="ECO:0000256" key="3">
    <source>
        <dbReference type="ARBA" id="ARBA00012929"/>
    </source>
</evidence>
<dbReference type="EMBL" id="CP015839">
    <property type="protein sequence ID" value="ANG61786.1"/>
    <property type="molecule type" value="Genomic_DNA"/>
</dbReference>
<dbReference type="InterPro" id="IPR005913">
    <property type="entry name" value="dTDP_dehydrorham_reduct"/>
</dbReference>
<keyword evidence="6" id="KW-0560">Oxidoreductase</keyword>
<evidence type="ECO:0000256" key="6">
    <source>
        <dbReference type="RuleBase" id="RU364082"/>
    </source>
</evidence>
<dbReference type="Pfam" id="PF04321">
    <property type="entry name" value="RmlD_sub_bind"/>
    <property type="match status" value="1"/>
</dbReference>
<dbReference type="UniPathway" id="UPA00281"/>
<evidence type="ECO:0000313" key="8">
    <source>
        <dbReference type="EMBL" id="ANG61786.1"/>
    </source>
</evidence>
<comment type="function">
    <text evidence="6">Catalyzes the reduction of dTDP-6-deoxy-L-lyxo-4-hexulose to yield dTDP-L-rhamnose.</text>
</comment>
<dbReference type="GO" id="GO:0009243">
    <property type="term" value="P:O antigen biosynthetic process"/>
    <property type="evidence" value="ECO:0007669"/>
    <property type="project" value="UniProtKB-UniPathway"/>
</dbReference>
<dbReference type="GO" id="GO:0019305">
    <property type="term" value="P:dTDP-rhamnose biosynthetic process"/>
    <property type="evidence" value="ECO:0007669"/>
    <property type="project" value="UniProtKB-UniPathway"/>
</dbReference>
<dbReference type="CDD" id="cd05254">
    <property type="entry name" value="dTDP_HR_like_SDR_e"/>
    <property type="match status" value="1"/>
</dbReference>
<dbReference type="SUPFAM" id="SSF51735">
    <property type="entry name" value="NAD(P)-binding Rossmann-fold domains"/>
    <property type="match status" value="1"/>
</dbReference>
<dbReference type="GO" id="GO:0008831">
    <property type="term" value="F:dTDP-4-dehydrorhamnose reductase activity"/>
    <property type="evidence" value="ECO:0007669"/>
    <property type="project" value="UniProtKB-EC"/>
</dbReference>
<gene>
    <name evidence="8" type="ORF">A8C75_04365</name>
</gene>
<name>A0A1A9EV66_9GAMM</name>
<organism evidence="8 9">
    <name type="scientific">Marinobacterium aestuarii</name>
    <dbReference type="NCBI Taxonomy" id="1821621"/>
    <lineage>
        <taxon>Bacteria</taxon>
        <taxon>Pseudomonadati</taxon>
        <taxon>Pseudomonadota</taxon>
        <taxon>Gammaproteobacteria</taxon>
        <taxon>Oceanospirillales</taxon>
        <taxon>Oceanospirillaceae</taxon>
        <taxon>Marinobacterium</taxon>
    </lineage>
</organism>
<evidence type="ECO:0000256" key="5">
    <source>
        <dbReference type="ARBA" id="ARBA00048200"/>
    </source>
</evidence>
<dbReference type="NCBIfam" id="TIGR01214">
    <property type="entry name" value="rmlD"/>
    <property type="match status" value="1"/>
</dbReference>
<dbReference type="KEGG" id="mars:A8C75_04365"/>
<dbReference type="GO" id="GO:0005829">
    <property type="term" value="C:cytosol"/>
    <property type="evidence" value="ECO:0007669"/>
    <property type="project" value="TreeGrafter"/>
</dbReference>
<dbReference type="STRING" id="1821621.A8C75_04365"/>
<proteinExistence type="inferred from homology"/>
<accession>A0A1A9EV66</accession>
<dbReference type="Gene3D" id="3.40.50.720">
    <property type="entry name" value="NAD(P)-binding Rossmann-like Domain"/>
    <property type="match status" value="1"/>
</dbReference>
<keyword evidence="6" id="KW-0521">NADP</keyword>
<dbReference type="RefSeq" id="WP_067378646.1">
    <property type="nucleotide sequence ID" value="NZ_CP015839.1"/>
</dbReference>
<dbReference type="InterPro" id="IPR036291">
    <property type="entry name" value="NAD(P)-bd_dom_sf"/>
</dbReference>
<comment type="cofactor">
    <cofactor evidence="6">
        <name>Mg(2+)</name>
        <dbReference type="ChEBI" id="CHEBI:18420"/>
    </cofactor>
    <text evidence="6">Binds 1 Mg(2+) ion per monomer.</text>
</comment>
<reference evidence="9" key="1">
    <citation type="submission" date="2016-05" db="EMBL/GenBank/DDBJ databases">
        <authorList>
            <person name="Baek K."/>
            <person name="Yang S.-J."/>
        </authorList>
    </citation>
    <scope>NUCLEOTIDE SEQUENCE [LARGE SCALE GENOMIC DNA]</scope>
    <source>
        <strain evidence="9">ST58-10</strain>
    </source>
</reference>
<dbReference type="EC" id="1.1.1.133" evidence="3 6"/>
<dbReference type="NCBIfam" id="NF007440">
    <property type="entry name" value="PRK09987.1"/>
    <property type="match status" value="1"/>
</dbReference>
<dbReference type="InterPro" id="IPR029903">
    <property type="entry name" value="RmlD-like-bd"/>
</dbReference>
<evidence type="ECO:0000256" key="2">
    <source>
        <dbReference type="ARBA" id="ARBA00010944"/>
    </source>
</evidence>
<dbReference type="UniPathway" id="UPA00124"/>
<dbReference type="AlphaFoldDB" id="A0A1A9EV66"/>